<dbReference type="GO" id="GO:0071006">
    <property type="term" value="C:U2-type catalytic step 1 spliceosome"/>
    <property type="evidence" value="ECO:0007669"/>
    <property type="project" value="TreeGrafter"/>
</dbReference>
<evidence type="ECO:0000256" key="5">
    <source>
        <dbReference type="PROSITE-ProRule" id="PRU00723"/>
    </source>
</evidence>
<dbReference type="InterPro" id="IPR039171">
    <property type="entry name" value="Cwc2/Slt11"/>
</dbReference>
<evidence type="ECO:0000256" key="6">
    <source>
        <dbReference type="SAM" id="Phobius"/>
    </source>
</evidence>
<feature type="transmembrane region" description="Helical" evidence="6">
    <location>
        <begin position="128"/>
        <end position="149"/>
    </location>
</feature>
<dbReference type="AlphaFoldDB" id="A0A835HC99"/>
<protein>
    <recommendedName>
        <fullName evidence="7">C3H1-type domain-containing protein</fullName>
    </recommendedName>
</protein>
<dbReference type="GO" id="GO:0071007">
    <property type="term" value="C:U2-type catalytic step 2 spliceosome"/>
    <property type="evidence" value="ECO:0007669"/>
    <property type="project" value="TreeGrafter"/>
</dbReference>
<feature type="domain" description="C3H1-type" evidence="7">
    <location>
        <begin position="187"/>
        <end position="209"/>
    </location>
</feature>
<dbReference type="InterPro" id="IPR000571">
    <property type="entry name" value="Znf_CCCH"/>
</dbReference>
<keyword evidence="4" id="KW-0694">RNA-binding</keyword>
<dbReference type="Proteomes" id="UP000631114">
    <property type="component" value="Unassembled WGS sequence"/>
</dbReference>
<reference evidence="8 9" key="1">
    <citation type="submission" date="2020-10" db="EMBL/GenBank/DDBJ databases">
        <title>The Coptis chinensis genome and diversification of protoberbering-type alkaloids.</title>
        <authorList>
            <person name="Wang B."/>
            <person name="Shu S."/>
            <person name="Song C."/>
            <person name="Liu Y."/>
        </authorList>
    </citation>
    <scope>NUCLEOTIDE SEQUENCE [LARGE SCALE GENOMIC DNA]</scope>
    <source>
        <strain evidence="8">HL-2020</strain>
        <tissue evidence="8">Leaf</tissue>
    </source>
</reference>
<evidence type="ECO:0000259" key="7">
    <source>
        <dbReference type="PROSITE" id="PS50103"/>
    </source>
</evidence>
<evidence type="ECO:0000256" key="3">
    <source>
        <dbReference type="ARBA" id="ARBA00022833"/>
    </source>
</evidence>
<proteinExistence type="predicted"/>
<evidence type="ECO:0000313" key="8">
    <source>
        <dbReference type="EMBL" id="KAF9597770.1"/>
    </source>
</evidence>
<keyword evidence="1 5" id="KW-0479">Metal-binding</keyword>
<evidence type="ECO:0000313" key="9">
    <source>
        <dbReference type="Proteomes" id="UP000631114"/>
    </source>
</evidence>
<name>A0A835HC99_9MAGN</name>
<evidence type="ECO:0000256" key="2">
    <source>
        <dbReference type="ARBA" id="ARBA00022771"/>
    </source>
</evidence>
<dbReference type="PANTHER" id="PTHR14089:SF6">
    <property type="entry name" value="PRE-MRNA-SPLICING FACTOR RBM22"/>
    <property type="match status" value="1"/>
</dbReference>
<dbReference type="OrthoDB" id="10259600at2759"/>
<keyword evidence="6" id="KW-1133">Transmembrane helix</keyword>
<keyword evidence="3 5" id="KW-0862">Zinc</keyword>
<keyword evidence="2 5" id="KW-0863">Zinc-finger</keyword>
<dbReference type="PROSITE" id="PS50103">
    <property type="entry name" value="ZF_C3H1"/>
    <property type="match status" value="1"/>
</dbReference>
<accession>A0A835HC99</accession>
<dbReference type="EMBL" id="JADFTS010000007">
    <property type="protein sequence ID" value="KAF9597770.1"/>
    <property type="molecule type" value="Genomic_DNA"/>
</dbReference>
<keyword evidence="9" id="KW-1185">Reference proteome</keyword>
<sequence length="224" mass="25783">MFTSCRQRRILIRSAKSIHRHSQFSGGDQVAMQVQVRDTALAINSNDSILREYFAEEHDRRLQLALTTNPHSVRDTALAINSNDSIPKSDVNREYFAEEHDRRSLLPGYIKVGLAFLSEMLSQCHAGVISWCIWVFLFLWSLLIQMIILQARVGIDYESSYDKACPNDTILKLQRTTPYYKRNIAHVCSLYVRGECTRGVECPYRHEMPIIGELSQQISRIVSM</sequence>
<dbReference type="GO" id="GO:0017070">
    <property type="term" value="F:U6 snRNA binding"/>
    <property type="evidence" value="ECO:0007669"/>
    <property type="project" value="TreeGrafter"/>
</dbReference>
<dbReference type="GO" id="GO:0008270">
    <property type="term" value="F:zinc ion binding"/>
    <property type="evidence" value="ECO:0007669"/>
    <property type="project" value="UniProtKB-KW"/>
</dbReference>
<evidence type="ECO:0000256" key="1">
    <source>
        <dbReference type="ARBA" id="ARBA00022723"/>
    </source>
</evidence>
<gene>
    <name evidence="8" type="ORF">IFM89_021537</name>
</gene>
<feature type="zinc finger region" description="C3H1-type" evidence="5">
    <location>
        <begin position="187"/>
        <end position="209"/>
    </location>
</feature>
<dbReference type="SUPFAM" id="SSF90229">
    <property type="entry name" value="CCCH zinc finger"/>
    <property type="match status" value="1"/>
</dbReference>
<dbReference type="InterPro" id="IPR036855">
    <property type="entry name" value="Znf_CCCH_sf"/>
</dbReference>
<dbReference type="PANTHER" id="PTHR14089">
    <property type="entry name" value="PRE-MRNA-SPLICING FACTOR RBM22"/>
    <property type="match status" value="1"/>
</dbReference>
<organism evidence="8 9">
    <name type="scientific">Coptis chinensis</name>
    <dbReference type="NCBI Taxonomy" id="261450"/>
    <lineage>
        <taxon>Eukaryota</taxon>
        <taxon>Viridiplantae</taxon>
        <taxon>Streptophyta</taxon>
        <taxon>Embryophyta</taxon>
        <taxon>Tracheophyta</taxon>
        <taxon>Spermatophyta</taxon>
        <taxon>Magnoliopsida</taxon>
        <taxon>Ranunculales</taxon>
        <taxon>Ranunculaceae</taxon>
        <taxon>Coptidoideae</taxon>
        <taxon>Coptis</taxon>
    </lineage>
</organism>
<keyword evidence="6" id="KW-0472">Membrane</keyword>
<keyword evidence="6" id="KW-0812">Transmembrane</keyword>
<evidence type="ECO:0000256" key="4">
    <source>
        <dbReference type="ARBA" id="ARBA00022884"/>
    </source>
</evidence>
<comment type="caution">
    <text evidence="8">The sequence shown here is derived from an EMBL/GenBank/DDBJ whole genome shotgun (WGS) entry which is preliminary data.</text>
</comment>
<dbReference type="GO" id="GO:0000974">
    <property type="term" value="C:Prp19 complex"/>
    <property type="evidence" value="ECO:0007669"/>
    <property type="project" value="TreeGrafter"/>
</dbReference>
<dbReference type="GO" id="GO:0036002">
    <property type="term" value="F:pre-mRNA binding"/>
    <property type="evidence" value="ECO:0007669"/>
    <property type="project" value="TreeGrafter"/>
</dbReference>
<feature type="non-terminal residue" evidence="8">
    <location>
        <position position="1"/>
    </location>
</feature>